<dbReference type="Proteomes" id="UP000677687">
    <property type="component" value="Unassembled WGS sequence"/>
</dbReference>
<dbReference type="GO" id="GO:0046872">
    <property type="term" value="F:metal ion binding"/>
    <property type="evidence" value="ECO:0007669"/>
    <property type="project" value="UniProtKB-KW"/>
</dbReference>
<evidence type="ECO:0000256" key="4">
    <source>
        <dbReference type="ARBA" id="ARBA00022833"/>
    </source>
</evidence>
<name>A0A8T4KU34_9ARCH</name>
<accession>A0A8T4KU34</accession>
<dbReference type="PANTHER" id="PTHR35005:SF1">
    <property type="entry name" value="2-AMINO-5-FORMYLAMINO-6-RIBOSYLAMINOPYRIMIDIN-4(3H)-ONE 5'-MONOPHOSPHATE DEFORMYLASE"/>
    <property type="match status" value="1"/>
</dbReference>
<evidence type="ECO:0000313" key="6">
    <source>
        <dbReference type="EMBL" id="MBS3057627.1"/>
    </source>
</evidence>
<dbReference type="Gene3D" id="3.40.50.10310">
    <property type="entry name" value="Creatininase"/>
    <property type="match status" value="1"/>
</dbReference>
<gene>
    <name evidence="6" type="ORF">J4415_03285</name>
</gene>
<comment type="cofactor">
    <cofactor evidence="1">
        <name>Zn(2+)</name>
        <dbReference type="ChEBI" id="CHEBI:29105"/>
    </cofactor>
</comment>
<evidence type="ECO:0000256" key="1">
    <source>
        <dbReference type="ARBA" id="ARBA00001947"/>
    </source>
</evidence>
<dbReference type="GO" id="GO:0009231">
    <property type="term" value="P:riboflavin biosynthetic process"/>
    <property type="evidence" value="ECO:0007669"/>
    <property type="project" value="TreeGrafter"/>
</dbReference>
<dbReference type="PANTHER" id="PTHR35005">
    <property type="entry name" value="3-DEHYDRO-SCYLLO-INOSOSE HYDROLASE"/>
    <property type="match status" value="1"/>
</dbReference>
<comment type="caution">
    <text evidence="6">The sequence shown here is derived from an EMBL/GenBank/DDBJ whole genome shotgun (WGS) entry which is preliminary data.</text>
</comment>
<dbReference type="EMBL" id="JAGVWD010000048">
    <property type="protein sequence ID" value="MBS3057627.1"/>
    <property type="molecule type" value="Genomic_DNA"/>
</dbReference>
<organism evidence="6 7">
    <name type="scientific">Candidatus Iainarchaeum sp</name>
    <dbReference type="NCBI Taxonomy" id="3101447"/>
    <lineage>
        <taxon>Archaea</taxon>
        <taxon>Candidatus Iainarchaeota</taxon>
        <taxon>Candidatus Iainarchaeia</taxon>
        <taxon>Candidatus Iainarchaeales</taxon>
        <taxon>Candidatus Iainarchaeaceae</taxon>
        <taxon>Candidatus Iainarchaeum</taxon>
    </lineage>
</organism>
<keyword evidence="3" id="KW-0378">Hydrolase</keyword>
<dbReference type="SUPFAM" id="SSF102215">
    <property type="entry name" value="Creatininase"/>
    <property type="match status" value="1"/>
</dbReference>
<dbReference type="InterPro" id="IPR024087">
    <property type="entry name" value="Creatininase-like_sf"/>
</dbReference>
<proteinExistence type="predicted"/>
<protein>
    <submittedName>
        <fullName evidence="6">Creatininase family protein</fullName>
    </submittedName>
</protein>
<evidence type="ECO:0000313" key="7">
    <source>
        <dbReference type="Proteomes" id="UP000677687"/>
    </source>
</evidence>
<reference evidence="6" key="2">
    <citation type="submission" date="2021-05" db="EMBL/GenBank/DDBJ databases">
        <title>Protein family content uncovers lineage relationships and bacterial pathway maintenance mechanisms in DPANN archaea.</title>
        <authorList>
            <person name="Castelle C.J."/>
            <person name="Meheust R."/>
            <person name="Jaffe A.L."/>
            <person name="Seitz K."/>
            <person name="Gong X."/>
            <person name="Baker B.J."/>
            <person name="Banfield J.F."/>
        </authorList>
    </citation>
    <scope>NUCLEOTIDE SEQUENCE</scope>
    <source>
        <strain evidence="6">RIFCSPHIGHO2_01_FULL_AR10_44_11</strain>
    </source>
</reference>
<dbReference type="InterPro" id="IPR003785">
    <property type="entry name" value="Creatininase/forma_Hydrolase"/>
</dbReference>
<reference evidence="6" key="1">
    <citation type="submission" date="2021-03" db="EMBL/GenBank/DDBJ databases">
        <authorList>
            <person name="Jaffe A."/>
        </authorList>
    </citation>
    <scope>NUCLEOTIDE SEQUENCE</scope>
    <source>
        <strain evidence="6">RIFCSPHIGHO2_01_FULL_AR10_44_11</strain>
    </source>
</reference>
<keyword evidence="2" id="KW-0479">Metal-binding</keyword>
<keyword evidence="4" id="KW-0862">Zinc</keyword>
<dbReference type="AlphaFoldDB" id="A0A8T4KU34"/>
<evidence type="ECO:0000256" key="2">
    <source>
        <dbReference type="ARBA" id="ARBA00022723"/>
    </source>
</evidence>
<dbReference type="GO" id="GO:0016811">
    <property type="term" value="F:hydrolase activity, acting on carbon-nitrogen (but not peptide) bonds, in linear amides"/>
    <property type="evidence" value="ECO:0007669"/>
    <property type="project" value="TreeGrafter"/>
</dbReference>
<sequence length="233" mass="26190">MAKPFLFERMSWKEIESAQKKTRTVVIPLSLLEEHGPHLPVSVDYLRAYEIAKRVKKNFFLLPPIIIGNTGKYSCAFPGTISISEKTLKRLIVEMCESLHFTGFRKIFVFSGHNGKKHSKAAEHAAKELRKKKINANYITTSMLEKRAREGVVETPGDSHAGECETSEVMELSEKSVRKGRLVKSFPDYPKRGSALDFRKANPSGVKGDSTKASRRKGKILIDEAVKNLSKLI</sequence>
<evidence type="ECO:0000256" key="3">
    <source>
        <dbReference type="ARBA" id="ARBA00022801"/>
    </source>
</evidence>
<feature type="region of interest" description="Disordered" evidence="5">
    <location>
        <begin position="194"/>
        <end position="214"/>
    </location>
</feature>
<evidence type="ECO:0000256" key="5">
    <source>
        <dbReference type="SAM" id="MobiDB-lite"/>
    </source>
</evidence>
<dbReference type="Pfam" id="PF02633">
    <property type="entry name" value="Creatininase"/>
    <property type="match status" value="1"/>
</dbReference>